<evidence type="ECO:0000259" key="1">
    <source>
        <dbReference type="Pfam" id="PF13556"/>
    </source>
</evidence>
<dbReference type="PANTHER" id="PTHR33744:SF1">
    <property type="entry name" value="DNA-BINDING TRANSCRIPTIONAL ACTIVATOR ADER"/>
    <property type="match status" value="1"/>
</dbReference>
<gene>
    <name evidence="3" type="ORF">FNM00_15910</name>
</gene>
<proteinExistence type="predicted"/>
<keyword evidence="4" id="KW-1185">Reference proteome</keyword>
<dbReference type="InterPro" id="IPR058663">
    <property type="entry name" value="PucR-like_N"/>
</dbReference>
<accession>A0A554RUB6</accession>
<feature type="domain" description="PucR C-terminal helix-turn-helix" evidence="1">
    <location>
        <begin position="331"/>
        <end position="389"/>
    </location>
</feature>
<feature type="domain" description="PucR-like N-terminal" evidence="2">
    <location>
        <begin position="18"/>
        <end position="175"/>
    </location>
</feature>
<dbReference type="PANTHER" id="PTHR33744">
    <property type="entry name" value="CARBOHYDRATE DIACID REGULATOR"/>
    <property type="match status" value="1"/>
</dbReference>
<dbReference type="Pfam" id="PF13556">
    <property type="entry name" value="HTH_30"/>
    <property type="match status" value="1"/>
</dbReference>
<evidence type="ECO:0000259" key="2">
    <source>
        <dbReference type="Pfam" id="PF25906"/>
    </source>
</evidence>
<dbReference type="Pfam" id="PF25906">
    <property type="entry name" value="PucR-like_N"/>
    <property type="match status" value="1"/>
</dbReference>
<evidence type="ECO:0000313" key="4">
    <source>
        <dbReference type="Proteomes" id="UP000316988"/>
    </source>
</evidence>
<dbReference type="InterPro" id="IPR051448">
    <property type="entry name" value="CdaR-like_regulators"/>
</dbReference>
<protein>
    <submittedName>
        <fullName evidence="3">PucR family transcriptional regulator</fullName>
    </submittedName>
</protein>
<dbReference type="InterPro" id="IPR025736">
    <property type="entry name" value="PucR_C-HTH_dom"/>
</dbReference>
<organism evidence="3 4">
    <name type="scientific">Aeromicrobium piscarium</name>
    <dbReference type="NCBI Taxonomy" id="2590901"/>
    <lineage>
        <taxon>Bacteria</taxon>
        <taxon>Bacillati</taxon>
        <taxon>Actinomycetota</taxon>
        <taxon>Actinomycetes</taxon>
        <taxon>Propionibacteriales</taxon>
        <taxon>Nocardioidaceae</taxon>
        <taxon>Aeromicrobium</taxon>
    </lineage>
</organism>
<dbReference type="InterPro" id="IPR042070">
    <property type="entry name" value="PucR_C-HTH_sf"/>
</dbReference>
<name>A0A554RUB6_9ACTN</name>
<dbReference type="AlphaFoldDB" id="A0A554RUB6"/>
<dbReference type="Gene3D" id="1.10.10.2840">
    <property type="entry name" value="PucR C-terminal helix-turn-helix domain"/>
    <property type="match status" value="1"/>
</dbReference>
<evidence type="ECO:0000313" key="3">
    <source>
        <dbReference type="EMBL" id="TSD57683.1"/>
    </source>
</evidence>
<dbReference type="Proteomes" id="UP000316988">
    <property type="component" value="Unassembled WGS sequence"/>
</dbReference>
<dbReference type="RefSeq" id="WP_143914531.1">
    <property type="nucleotide sequence ID" value="NZ_VLNT01000018.1"/>
</dbReference>
<comment type="caution">
    <text evidence="3">The sequence shown here is derived from an EMBL/GenBank/DDBJ whole genome shotgun (WGS) entry which is preliminary data.</text>
</comment>
<reference evidence="3 4" key="1">
    <citation type="submission" date="2019-07" db="EMBL/GenBank/DDBJ databases">
        <authorList>
            <person name="Zhao L.H."/>
        </authorList>
    </citation>
    <scope>NUCLEOTIDE SEQUENCE [LARGE SCALE GENOMIC DNA]</scope>
    <source>
        <strain evidence="3 4">Co35</strain>
    </source>
</reference>
<sequence>MTALREDGNLRGLARSFVPLFRPRIPELVARITSEIQADVPAFAGPSQGRRHRLIMLAVNGAVSHFLDLVEGNGGAGDRVDDLFRKMGYGEALDGHDLTAMRASHRIARERAWDYLRSFAVENRLSAEALGVLGDALLAYIDHLSEQAVIGWQAAHDVLERDQDRNRVRLLETLIDPGLPDIGGLAAQARWPVPERFIVWAIRATSLEEPLTLPELHGDVLQRSSARAVDLVCAEHDADELRRRLDEIAVPGIVIAFSWPVERHDVPDAHRWTARAIELHTAGVIADQPVIDCAQHRTQLWLGAEPALRRGMVQELLRPLLAETPNSREILSETLLAWLETRDSAPAIAARLGVHPQTIRYRWKRINEIFGDDLHEPEFIVQITMLLKASVPLWKAGDQRDFERFHAEEAP</sequence>
<dbReference type="EMBL" id="VLNT01000018">
    <property type="protein sequence ID" value="TSD57683.1"/>
    <property type="molecule type" value="Genomic_DNA"/>
</dbReference>
<dbReference type="OrthoDB" id="5243741at2"/>